<reference evidence="1 2" key="1">
    <citation type="submission" date="2020-08" db="EMBL/GenBank/DDBJ databases">
        <title>Streptomycin Non-resistant strain, P. mexicana.</title>
        <authorList>
            <person name="Ganesh-Kumar S."/>
            <person name="Zhe T."/>
            <person name="Yu Z."/>
            <person name="Min Y."/>
        </authorList>
    </citation>
    <scope>NUCLEOTIDE SEQUENCE [LARGE SCALE GENOMIC DNA]</scope>
    <source>
        <strain evidence="1 2">GTZY2</strain>
    </source>
</reference>
<protein>
    <submittedName>
        <fullName evidence="1">Uncharacterized protein</fullName>
    </submittedName>
</protein>
<dbReference type="Proteomes" id="UP000515838">
    <property type="component" value="Chromosome"/>
</dbReference>
<proteinExistence type="predicted"/>
<evidence type="ECO:0000313" key="2">
    <source>
        <dbReference type="Proteomes" id="UP000515838"/>
    </source>
</evidence>
<dbReference type="RefSeq" id="WP_187572545.1">
    <property type="nucleotide sequence ID" value="NZ_CP060731.1"/>
</dbReference>
<dbReference type="EMBL" id="CP060731">
    <property type="protein sequence ID" value="QNN76814.1"/>
    <property type="molecule type" value="Genomic_DNA"/>
</dbReference>
<dbReference type="GeneID" id="81471854"/>
<organism evidence="1 2">
    <name type="scientific">Pseudoxanthomonas mexicana</name>
    <dbReference type="NCBI Taxonomy" id="128785"/>
    <lineage>
        <taxon>Bacteria</taxon>
        <taxon>Pseudomonadati</taxon>
        <taxon>Pseudomonadota</taxon>
        <taxon>Gammaproteobacteria</taxon>
        <taxon>Lysobacterales</taxon>
        <taxon>Lysobacteraceae</taxon>
        <taxon>Pseudoxanthomonas</taxon>
    </lineage>
</organism>
<accession>A0A7G9T9N9</accession>
<dbReference type="AlphaFoldDB" id="A0A7G9T9N9"/>
<dbReference type="Pfam" id="PF22491">
    <property type="entry name" value="DUF6988"/>
    <property type="match status" value="1"/>
</dbReference>
<name>A0A7G9T9N9_PSEMX</name>
<gene>
    <name evidence="1" type="ORF">IAE60_12785</name>
</gene>
<evidence type="ECO:0000313" key="1">
    <source>
        <dbReference type="EMBL" id="QNN76814.1"/>
    </source>
</evidence>
<sequence>MTADSPHVGPTEDLAQIIQRSGELTALIVSAWQSVERPNDPPSHAAEGLCSLAIEHAVAIQSLLGAFPASAIALIRPQFESLVRAVWAKHAASPSDLDRLIAPLSAQSQQAAKKLPAVPEMLARLEKRGPRGTAALLAKARSRLGDGLNSFVHGGIHPFARNRDGYPISLLIDMQKNSNALSFLTLIVLVEITLDPDVSDFMATLHQEFDDVLPALEPFDVPAP</sequence>
<dbReference type="InterPro" id="IPR054257">
    <property type="entry name" value="DUF6988"/>
</dbReference>